<dbReference type="CDD" id="cd01097">
    <property type="entry name" value="Tetrahydromethanopterin_reductase"/>
    <property type="match status" value="1"/>
</dbReference>
<accession>A0A7Z8JXG7</accession>
<dbReference type="Proteomes" id="UP000308121">
    <property type="component" value="Unassembled WGS sequence"/>
</dbReference>
<evidence type="ECO:0000259" key="2">
    <source>
        <dbReference type="Pfam" id="PF00296"/>
    </source>
</evidence>
<dbReference type="EMBL" id="SZYE01000272">
    <property type="protein sequence ID" value="TKR22017.1"/>
    <property type="molecule type" value="Genomic_DNA"/>
</dbReference>
<dbReference type="RefSeq" id="WP_154731111.1">
    <property type="nucleotide sequence ID" value="NZ_SZYE01000272.1"/>
</dbReference>
<dbReference type="InterPro" id="IPR011251">
    <property type="entry name" value="Luciferase-like_dom"/>
</dbReference>
<dbReference type="OrthoDB" id="9775082at2"/>
<dbReference type="Pfam" id="PF00296">
    <property type="entry name" value="Bac_luciferase"/>
    <property type="match status" value="1"/>
</dbReference>
<evidence type="ECO:0000313" key="3">
    <source>
        <dbReference type="EMBL" id="TKR22017.1"/>
    </source>
</evidence>
<name>A0A7Z8JXG7_9CELL</name>
<proteinExistence type="predicted"/>
<evidence type="ECO:0000313" key="4">
    <source>
        <dbReference type="Proteomes" id="UP000308121"/>
    </source>
</evidence>
<dbReference type="GO" id="GO:0016705">
    <property type="term" value="F:oxidoreductase activity, acting on paired donors, with incorporation or reduction of molecular oxygen"/>
    <property type="evidence" value="ECO:0007669"/>
    <property type="project" value="InterPro"/>
</dbReference>
<dbReference type="InterPro" id="IPR050564">
    <property type="entry name" value="F420-G6PD/mer"/>
</dbReference>
<evidence type="ECO:0000256" key="1">
    <source>
        <dbReference type="ARBA" id="ARBA00023002"/>
    </source>
</evidence>
<dbReference type="Gene3D" id="3.20.20.30">
    <property type="entry name" value="Luciferase-like domain"/>
    <property type="match status" value="1"/>
</dbReference>
<dbReference type="PANTHER" id="PTHR43244:SF1">
    <property type="entry name" value="5,10-METHYLENETETRAHYDROMETHANOPTERIN REDUCTASE"/>
    <property type="match status" value="1"/>
</dbReference>
<organism evidence="3 4">
    <name type="scientific">Cellulomonas hominis</name>
    <dbReference type="NCBI Taxonomy" id="156981"/>
    <lineage>
        <taxon>Bacteria</taxon>
        <taxon>Bacillati</taxon>
        <taxon>Actinomycetota</taxon>
        <taxon>Actinomycetes</taxon>
        <taxon>Micrococcales</taxon>
        <taxon>Cellulomonadaceae</taxon>
        <taxon>Cellulomonas</taxon>
    </lineage>
</organism>
<reference evidence="3 4" key="1">
    <citation type="submission" date="2019-05" db="EMBL/GenBank/DDBJ databases">
        <title>Genome sequence of Cellulomonas hominis strain CS1.</title>
        <authorList>
            <person name="Belmont J."/>
            <person name="Maclea K.S."/>
        </authorList>
    </citation>
    <scope>NUCLEOTIDE SEQUENCE [LARGE SCALE GENOMIC DNA]</scope>
    <source>
        <strain evidence="3 4">CS1</strain>
    </source>
</reference>
<dbReference type="PANTHER" id="PTHR43244">
    <property type="match status" value="1"/>
</dbReference>
<gene>
    <name evidence="3" type="ORF">FA014_18690</name>
</gene>
<comment type="caution">
    <text evidence="3">The sequence shown here is derived from an EMBL/GenBank/DDBJ whole genome shotgun (WGS) entry which is preliminary data.</text>
</comment>
<dbReference type="InterPro" id="IPR036661">
    <property type="entry name" value="Luciferase-like_sf"/>
</dbReference>
<keyword evidence="1" id="KW-0560">Oxidoreductase</keyword>
<dbReference type="AlphaFoldDB" id="A0A7Z8JXG7"/>
<feature type="domain" description="Luciferase-like" evidence="2">
    <location>
        <begin position="15"/>
        <end position="232"/>
    </location>
</feature>
<dbReference type="SUPFAM" id="SSF51679">
    <property type="entry name" value="Bacterial luciferase-like"/>
    <property type="match status" value="1"/>
</dbReference>
<sequence>MTDYGHDLLFGSFITPGNAAPERVVGLAQLSEQAGLDLATFQDHPYQPSFLDTWTLLSYVAARTERITLAPNVANLPLRPPAVLARSVASLDLLSGGRVELGLGSGAFWDAIEAMGGRRLTPGQGVDALREAIAVIRALWDTGERARVDLPGEYWPIAGAKRGPAPAHPVGIWVGAYKPRMLRLTGEHADGWLPSLGYLSSLQDLDDANARIDDAARGAGRDPRAVRRLLNVGGQLSATRTATLLAGPPEQWVEQLAVLALEHGMSAFIATGDDPTLLTVLGQEIAPAVREIVAAERGGSAGVAPAALVAGEQA</sequence>
<protein>
    <submittedName>
        <fullName evidence="3">LLM class flavin-dependent oxidoreductase</fullName>
    </submittedName>
</protein>